<name>A0A395JGS8_9GAMM</name>
<proteinExistence type="predicted"/>
<dbReference type="CDD" id="cd05401">
    <property type="entry name" value="NT_GlnE_GlnD_like"/>
    <property type="match status" value="2"/>
</dbReference>
<keyword evidence="11" id="KW-1185">Reference proteome</keyword>
<dbReference type="GO" id="GO:0016874">
    <property type="term" value="F:ligase activity"/>
    <property type="evidence" value="ECO:0007669"/>
    <property type="project" value="UniProtKB-KW"/>
</dbReference>
<evidence type="ECO:0000256" key="6">
    <source>
        <dbReference type="ARBA" id="ARBA00023268"/>
    </source>
</evidence>
<dbReference type="SUPFAM" id="SSF81593">
    <property type="entry name" value="Nucleotidyltransferase substrate binding subunit/domain"/>
    <property type="match status" value="2"/>
</dbReference>
<evidence type="ECO:0000313" key="10">
    <source>
        <dbReference type="EMBL" id="RBP49116.1"/>
    </source>
</evidence>
<feature type="domain" description="Glutamate-ammonia ligase adenylyltransferase repeated" evidence="8">
    <location>
        <begin position="38"/>
        <end position="246"/>
    </location>
</feature>
<dbReference type="RefSeq" id="WP_113954985.1">
    <property type="nucleotide sequence ID" value="NZ_QNRT01000004.1"/>
</dbReference>
<dbReference type="Pfam" id="PF08335">
    <property type="entry name" value="GlnD_UR_UTase"/>
    <property type="match status" value="1"/>
</dbReference>
<keyword evidence="4" id="KW-0067">ATP-binding</keyword>
<dbReference type="GO" id="GO:0008882">
    <property type="term" value="F:[glutamate-ammonia-ligase] adenylyltransferase activity"/>
    <property type="evidence" value="ECO:0007669"/>
    <property type="project" value="InterPro"/>
</dbReference>
<dbReference type="InterPro" id="IPR013546">
    <property type="entry name" value="PII_UdlTrfase/GS_AdlTrfase"/>
</dbReference>
<evidence type="ECO:0000259" key="8">
    <source>
        <dbReference type="Pfam" id="PF03710"/>
    </source>
</evidence>
<keyword evidence="5" id="KW-0460">Magnesium</keyword>
<gene>
    <name evidence="10" type="ORF">DFR28_10442</name>
</gene>
<dbReference type="GO" id="GO:0000820">
    <property type="term" value="P:regulation of glutamine family amino acid metabolic process"/>
    <property type="evidence" value="ECO:0007669"/>
    <property type="project" value="TreeGrafter"/>
</dbReference>
<dbReference type="Proteomes" id="UP000253083">
    <property type="component" value="Unassembled WGS sequence"/>
</dbReference>
<keyword evidence="7" id="KW-0175">Coiled coil</keyword>
<keyword evidence="6" id="KW-0511">Multifunctional enzyme</keyword>
<evidence type="ECO:0000256" key="7">
    <source>
        <dbReference type="SAM" id="Coils"/>
    </source>
</evidence>
<dbReference type="GO" id="GO:0005524">
    <property type="term" value="F:ATP binding"/>
    <property type="evidence" value="ECO:0007669"/>
    <property type="project" value="UniProtKB-KW"/>
</dbReference>
<dbReference type="SUPFAM" id="SSF81301">
    <property type="entry name" value="Nucleotidyltransferase"/>
    <property type="match status" value="2"/>
</dbReference>
<feature type="domain" description="PII-uridylyltransferase/Glutamine-synthetase adenylyltransferase" evidence="9">
    <location>
        <begin position="291"/>
        <end position="418"/>
    </location>
</feature>
<dbReference type="Gene3D" id="3.30.460.10">
    <property type="entry name" value="Beta Polymerase, domain 2"/>
    <property type="match status" value="2"/>
</dbReference>
<dbReference type="InParanoid" id="A0A395JGS8"/>
<evidence type="ECO:0000256" key="1">
    <source>
        <dbReference type="ARBA" id="ARBA00022679"/>
    </source>
</evidence>
<dbReference type="GO" id="GO:0005829">
    <property type="term" value="C:cytosol"/>
    <property type="evidence" value="ECO:0007669"/>
    <property type="project" value="TreeGrafter"/>
</dbReference>
<dbReference type="InterPro" id="IPR005190">
    <property type="entry name" value="GlnE_rpt_dom"/>
</dbReference>
<dbReference type="AlphaFoldDB" id="A0A395JGS8"/>
<keyword evidence="10" id="KW-0436">Ligase</keyword>
<feature type="coiled-coil region" evidence="7">
    <location>
        <begin position="730"/>
        <end position="757"/>
    </location>
</feature>
<evidence type="ECO:0000256" key="2">
    <source>
        <dbReference type="ARBA" id="ARBA00022695"/>
    </source>
</evidence>
<organism evidence="10 11">
    <name type="scientific">Arenicella xantha</name>
    <dbReference type="NCBI Taxonomy" id="644221"/>
    <lineage>
        <taxon>Bacteria</taxon>
        <taxon>Pseudomonadati</taxon>
        <taxon>Pseudomonadota</taxon>
        <taxon>Gammaproteobacteria</taxon>
        <taxon>Arenicellales</taxon>
        <taxon>Arenicellaceae</taxon>
        <taxon>Arenicella</taxon>
    </lineage>
</organism>
<evidence type="ECO:0000259" key="9">
    <source>
        <dbReference type="Pfam" id="PF08335"/>
    </source>
</evidence>
<dbReference type="PANTHER" id="PTHR30621">
    <property type="entry name" value="GLUTAMINE SYNTHETASE ADENYLYLTRANSFERASE"/>
    <property type="match status" value="1"/>
</dbReference>
<dbReference type="Gene3D" id="1.20.120.330">
    <property type="entry name" value="Nucleotidyltransferases domain 2"/>
    <property type="match status" value="2"/>
</dbReference>
<dbReference type="Pfam" id="PF03710">
    <property type="entry name" value="GlnE"/>
    <property type="match status" value="2"/>
</dbReference>
<keyword evidence="3" id="KW-0547">Nucleotide-binding</keyword>
<dbReference type="OrthoDB" id="9759366at2"/>
<feature type="domain" description="Glutamate-ammonia ligase adenylyltransferase repeated" evidence="8">
    <location>
        <begin position="557"/>
        <end position="738"/>
    </location>
</feature>
<dbReference type="PANTHER" id="PTHR30621:SF0">
    <property type="entry name" value="BIFUNCTIONAL GLUTAMINE SYNTHETASE ADENYLYLTRANSFERASE_ADENYLYL-REMOVING ENZYME"/>
    <property type="match status" value="1"/>
</dbReference>
<dbReference type="InterPro" id="IPR023057">
    <property type="entry name" value="GlnE"/>
</dbReference>
<dbReference type="FunCoup" id="A0A395JGS8">
    <property type="interactions" value="210"/>
</dbReference>
<keyword evidence="2 10" id="KW-0548">Nucleotidyltransferase</keyword>
<dbReference type="InterPro" id="IPR043519">
    <property type="entry name" value="NT_sf"/>
</dbReference>
<evidence type="ECO:0000256" key="4">
    <source>
        <dbReference type="ARBA" id="ARBA00022840"/>
    </source>
</evidence>
<evidence type="ECO:0000256" key="3">
    <source>
        <dbReference type="ARBA" id="ARBA00022741"/>
    </source>
</evidence>
<evidence type="ECO:0000313" key="11">
    <source>
        <dbReference type="Proteomes" id="UP000253083"/>
    </source>
</evidence>
<protein>
    <submittedName>
        <fullName evidence="10">Glutamate-ammonia-ligase adenylyltransferase</fullName>
    </submittedName>
</protein>
<accession>A0A395JGS8</accession>
<keyword evidence="1 10" id="KW-0808">Transferase</keyword>
<comment type="caution">
    <text evidence="10">The sequence shown here is derived from an EMBL/GenBank/DDBJ whole genome shotgun (WGS) entry which is preliminary data.</text>
</comment>
<dbReference type="EMBL" id="QNRT01000004">
    <property type="protein sequence ID" value="RBP49116.1"/>
    <property type="molecule type" value="Genomic_DNA"/>
</dbReference>
<evidence type="ECO:0000256" key="5">
    <source>
        <dbReference type="ARBA" id="ARBA00022842"/>
    </source>
</evidence>
<sequence length="915" mass="104429">MTDADSLILASPYLNRLQSRVSVDVSATQDGLIAGLKQIRERLNTLSQDDPDVSEQVLLQAKIDYSFLWANLELQQFGTAAQRGKLWTEFADCTIEFALRLAWQIVARKEKSVAAKVVEYEGRVPGLVVLGMGKLGGCDLNVSSDVDLVAYFDPDVLPVPDVVGKSYVCHRVLQALTRLLSQNEQTDFVWRVDWRLRPNASATTLAMSTKAARDYYFYRASPWHRLALMKARVVAGDRTLGSRFLAELSPFIWRQNLDYRALDELAEIKQRINLEHPGLRTQRQWREPIGEEIAGFNVKLGSGGIREVEFVANALQLVWGGRMHSLRQPNTVKALSALADEQRLDRNDANNLIESYQTLRRIENAIQLLGNQQSHQIPSEPVRQQQLLTLLGIAEWNQLVSQINPARRWVNDYFSELFAEQSSSHQEPIIWPEGLSAQADEIVEAWENGYYLYGVSNQVRHRLVPLTRGIASFLNENSEPNNQTASEIIVRLHDFFRSLPSGEQYFRLLAESPALLRSIVPPLLYSPPMVSLLRQSPHIIDCYVQEDWRYPDPFDGDYVLQAEGYEEQLERMRRFVNEYLYQLYLSFLQGAITVPDFQEALTRLAEQSIELAVQSVTQNMGLTESPVSIIGMGKVAMRRMSPMSDLDLIFVFDQSAADIDSASRFVSRLQTAISTPMREGILYELDTRLRPSGRSGAPTVSIESFANHHRQRAHTWEHIALVPSRVVVGNHQAEKRIENIKLEMINAERSHDQLLRDALKMWTRIADHRIGDTPMQNLNSKLRTGGLMQAEYLASCMILINGHDKQFTNGSFDAMLAECLTESGLEELPEVLQFWRIQQLWERLLGKTDQPLSSLRDVYFSRLLEHSEVGSMDELLAKKKRYSELIESSLNDLFAGLKMTRKEIDDWHEQQVIWK</sequence>
<reference evidence="10 11" key="1">
    <citation type="submission" date="2018-06" db="EMBL/GenBank/DDBJ databases">
        <title>Genomic Encyclopedia of Type Strains, Phase IV (KMG-IV): sequencing the most valuable type-strain genomes for metagenomic binning, comparative biology and taxonomic classification.</title>
        <authorList>
            <person name="Goeker M."/>
        </authorList>
    </citation>
    <scope>NUCLEOTIDE SEQUENCE [LARGE SCALE GENOMIC DNA]</scope>
    <source>
        <strain evidence="10 11">DSM 24032</strain>
    </source>
</reference>